<evidence type="ECO:0000259" key="2">
    <source>
        <dbReference type="Pfam" id="PF13635"/>
    </source>
</evidence>
<dbReference type="EMBL" id="QSUL01000001">
    <property type="protein sequence ID" value="RGN40228.1"/>
    <property type="molecule type" value="Genomic_DNA"/>
</dbReference>
<dbReference type="Pfam" id="PF13635">
    <property type="entry name" value="DUF4143"/>
    <property type="match status" value="1"/>
</dbReference>
<dbReference type="RefSeq" id="WP_117723033.1">
    <property type="nucleotide sequence ID" value="NZ_QSUL01000001.1"/>
</dbReference>
<keyword evidence="3" id="KW-0547">Nucleotide-binding</keyword>
<gene>
    <name evidence="3" type="ORF">DXB65_00870</name>
</gene>
<dbReference type="Proteomes" id="UP000260983">
    <property type="component" value="Unassembled WGS sequence"/>
</dbReference>
<dbReference type="PANTHER" id="PTHR43566:SF1">
    <property type="entry name" value="AAA+ ATPASE DOMAIN-CONTAINING PROTEIN"/>
    <property type="match status" value="1"/>
</dbReference>
<sequence>MITRVLEESIRNKLGQDKAIVIMGARQVGKTTLLKHLFKGKEGILWLNGDEQDTRALFENISATRLKYIFGNNKTVIIDEAQRIEDIGIRLKLITDQLPDIQLIATGSSSFDLANKINEPLTGRKWEYKMYPLSFEEMVNHHGLMDEKRLLPHRLVYGYYPDAVNHPGSEVEILKQLSDSYLYKDILDWEHIKKADKIVKLLQALAFQVGSEVSYNELGQLCDLDPKTVERYVILLEQSYIIFRLGSFSRNLRNELKSSRKIYFYDNGIRNAVIANFALAETRPDIGALFENFIVSERMKFLHYHQLWHNTWFWRTTAMQEIDFIEEGNGQLTAYEFKWNPKRIAKVPKTFTNSYPNATFKVITRDNVEEFLL</sequence>
<dbReference type="Pfam" id="PF13173">
    <property type="entry name" value="AAA_14"/>
    <property type="match status" value="1"/>
</dbReference>
<name>A0A3E5BRH7_9BACE</name>
<proteinExistence type="predicted"/>
<evidence type="ECO:0000259" key="1">
    <source>
        <dbReference type="Pfam" id="PF13173"/>
    </source>
</evidence>
<dbReference type="InterPro" id="IPR025420">
    <property type="entry name" value="DUF4143"/>
</dbReference>
<dbReference type="InterPro" id="IPR041682">
    <property type="entry name" value="AAA_14"/>
</dbReference>
<feature type="domain" description="AAA" evidence="1">
    <location>
        <begin position="17"/>
        <end position="138"/>
    </location>
</feature>
<accession>A0A3E5BRH7</accession>
<dbReference type="SUPFAM" id="SSF52540">
    <property type="entry name" value="P-loop containing nucleoside triphosphate hydrolases"/>
    <property type="match status" value="1"/>
</dbReference>
<evidence type="ECO:0000313" key="3">
    <source>
        <dbReference type="EMBL" id="RGN40228.1"/>
    </source>
</evidence>
<comment type="caution">
    <text evidence="3">The sequence shown here is derived from an EMBL/GenBank/DDBJ whole genome shotgun (WGS) entry which is preliminary data.</text>
</comment>
<protein>
    <submittedName>
        <fullName evidence="3">ATP-binding protein</fullName>
    </submittedName>
</protein>
<dbReference type="PANTHER" id="PTHR43566">
    <property type="entry name" value="CONSERVED PROTEIN"/>
    <property type="match status" value="1"/>
</dbReference>
<reference evidence="3 4" key="1">
    <citation type="submission" date="2018-08" db="EMBL/GenBank/DDBJ databases">
        <title>A genome reference for cultivated species of the human gut microbiota.</title>
        <authorList>
            <person name="Zou Y."/>
            <person name="Xue W."/>
            <person name="Luo G."/>
        </authorList>
    </citation>
    <scope>NUCLEOTIDE SEQUENCE [LARGE SCALE GENOMIC DNA]</scope>
    <source>
        <strain evidence="3 4">OM05-15BH</strain>
    </source>
</reference>
<feature type="domain" description="DUF4143" evidence="2">
    <location>
        <begin position="184"/>
        <end position="340"/>
    </location>
</feature>
<dbReference type="AlphaFoldDB" id="A0A3E5BRH7"/>
<dbReference type="GO" id="GO:0005524">
    <property type="term" value="F:ATP binding"/>
    <property type="evidence" value="ECO:0007669"/>
    <property type="project" value="UniProtKB-KW"/>
</dbReference>
<organism evidence="3 4">
    <name type="scientific">Bacteroides oleiciplenus</name>
    <dbReference type="NCBI Taxonomy" id="626931"/>
    <lineage>
        <taxon>Bacteria</taxon>
        <taxon>Pseudomonadati</taxon>
        <taxon>Bacteroidota</taxon>
        <taxon>Bacteroidia</taxon>
        <taxon>Bacteroidales</taxon>
        <taxon>Bacteroidaceae</taxon>
        <taxon>Bacteroides</taxon>
    </lineage>
</organism>
<dbReference type="InterPro" id="IPR027417">
    <property type="entry name" value="P-loop_NTPase"/>
</dbReference>
<keyword evidence="3" id="KW-0067">ATP-binding</keyword>
<dbReference type="Gene3D" id="3.40.50.300">
    <property type="entry name" value="P-loop containing nucleotide triphosphate hydrolases"/>
    <property type="match status" value="1"/>
</dbReference>
<evidence type="ECO:0000313" key="4">
    <source>
        <dbReference type="Proteomes" id="UP000260983"/>
    </source>
</evidence>